<dbReference type="AlphaFoldDB" id="A0A0N4YS75"/>
<evidence type="ECO:0000313" key="2">
    <source>
        <dbReference type="Proteomes" id="UP000271162"/>
    </source>
</evidence>
<evidence type="ECO:0000313" key="3">
    <source>
        <dbReference type="WBParaSite" id="NBR_0002009701-mRNA-1"/>
    </source>
</evidence>
<proteinExistence type="predicted"/>
<protein>
    <submittedName>
        <fullName evidence="3">Polyprotein</fullName>
    </submittedName>
</protein>
<name>A0A0N4YS75_NIPBR</name>
<reference evidence="3" key="1">
    <citation type="submission" date="2017-02" db="UniProtKB">
        <authorList>
            <consortium name="WormBaseParasite"/>
        </authorList>
    </citation>
    <scope>IDENTIFICATION</scope>
</reference>
<keyword evidence="2" id="KW-1185">Reference proteome</keyword>
<dbReference type="WBParaSite" id="NBR_0002009701-mRNA-1">
    <property type="protein sequence ID" value="NBR_0002009701-mRNA-1"/>
    <property type="gene ID" value="NBR_0002009701"/>
</dbReference>
<reference evidence="1 2" key="2">
    <citation type="submission" date="2018-11" db="EMBL/GenBank/DDBJ databases">
        <authorList>
            <consortium name="Pathogen Informatics"/>
        </authorList>
    </citation>
    <scope>NUCLEOTIDE SEQUENCE [LARGE SCALE GENOMIC DNA]</scope>
</reference>
<evidence type="ECO:0000313" key="1">
    <source>
        <dbReference type="EMBL" id="VDL83830.1"/>
    </source>
</evidence>
<organism evidence="3">
    <name type="scientific">Nippostrongylus brasiliensis</name>
    <name type="common">Rat hookworm</name>
    <dbReference type="NCBI Taxonomy" id="27835"/>
    <lineage>
        <taxon>Eukaryota</taxon>
        <taxon>Metazoa</taxon>
        <taxon>Ecdysozoa</taxon>
        <taxon>Nematoda</taxon>
        <taxon>Chromadorea</taxon>
        <taxon>Rhabditida</taxon>
        <taxon>Rhabditina</taxon>
        <taxon>Rhabditomorpha</taxon>
        <taxon>Strongyloidea</taxon>
        <taxon>Heligmosomidae</taxon>
        <taxon>Nippostrongylus</taxon>
    </lineage>
</organism>
<gene>
    <name evidence="1" type="ORF">NBR_LOCUS20094</name>
</gene>
<dbReference type="EMBL" id="UYSL01024788">
    <property type="protein sequence ID" value="VDL83830.1"/>
    <property type="molecule type" value="Genomic_DNA"/>
</dbReference>
<accession>A0A0N4YS75</accession>
<sequence length="111" mass="12514">MNRYAPPTNIAFPVTAVQQNWGRIPAIIRDNAFDVDKDKSKIEYVVAGNVLDDLIQMLPPRDCYEWEINHMPTGQPQRKGPTVITPLDIALTKGQSRTVVERCEAVLQPDL</sequence>
<dbReference type="Proteomes" id="UP000271162">
    <property type="component" value="Unassembled WGS sequence"/>
</dbReference>